<keyword evidence="1 2" id="KW-0500">Molybdenum</keyword>
<dbReference type="Pfam" id="PF03459">
    <property type="entry name" value="TOBE"/>
    <property type="match status" value="1"/>
</dbReference>
<dbReference type="PROSITE" id="PS51866">
    <property type="entry name" value="MOP"/>
    <property type="match status" value="1"/>
</dbReference>
<dbReference type="AlphaFoldDB" id="A0A1G8FZQ1"/>
<dbReference type="GO" id="GO:0015689">
    <property type="term" value="P:molybdate ion transport"/>
    <property type="evidence" value="ECO:0007669"/>
    <property type="project" value="InterPro"/>
</dbReference>
<reference evidence="4 5" key="1">
    <citation type="submission" date="2016-10" db="EMBL/GenBank/DDBJ databases">
        <authorList>
            <person name="de Groot N.N."/>
        </authorList>
    </citation>
    <scope>NUCLEOTIDE SEQUENCE [LARGE SCALE GENOMIC DNA]</scope>
    <source>
        <strain evidence="4 5">CGMCC 1.10228</strain>
    </source>
</reference>
<proteinExistence type="predicted"/>
<keyword evidence="5" id="KW-1185">Reference proteome</keyword>
<dbReference type="OrthoDB" id="9800709at2"/>
<gene>
    <name evidence="4" type="ORF">SAMN04488136_13353</name>
</gene>
<evidence type="ECO:0000313" key="4">
    <source>
        <dbReference type="EMBL" id="SDH87621.1"/>
    </source>
</evidence>
<dbReference type="Gene3D" id="2.40.50.100">
    <property type="match status" value="1"/>
</dbReference>
<evidence type="ECO:0000256" key="1">
    <source>
        <dbReference type="ARBA" id="ARBA00022505"/>
    </source>
</evidence>
<evidence type="ECO:0000259" key="3">
    <source>
        <dbReference type="PROSITE" id="PS51866"/>
    </source>
</evidence>
<evidence type="ECO:0000313" key="5">
    <source>
        <dbReference type="Proteomes" id="UP000198854"/>
    </source>
</evidence>
<evidence type="ECO:0000256" key="2">
    <source>
        <dbReference type="PROSITE-ProRule" id="PRU01213"/>
    </source>
</evidence>
<dbReference type="InterPro" id="IPR008995">
    <property type="entry name" value="Mo/tungstate-bd_C_term_dom"/>
</dbReference>
<dbReference type="EMBL" id="FNDD01000033">
    <property type="protein sequence ID" value="SDH87621.1"/>
    <property type="molecule type" value="Genomic_DNA"/>
</dbReference>
<dbReference type="InterPro" id="IPR005116">
    <property type="entry name" value="Transp-assoc_OB_typ1"/>
</dbReference>
<sequence>MKISARNQLTGSIVEIKEGAVNVEVAIEVADGVVITSIITKDSFESLGLTVGGTATAIIKANNVMVGAE</sequence>
<dbReference type="InterPro" id="IPR004606">
    <property type="entry name" value="Mop_domain"/>
</dbReference>
<feature type="domain" description="Mop" evidence="3">
    <location>
        <begin position="2"/>
        <end position="68"/>
    </location>
</feature>
<dbReference type="STRING" id="861298.SAMN04488136_13353"/>
<protein>
    <submittedName>
        <fullName evidence="4">Molybdenum-pterin binding domain-containing protein</fullName>
    </submittedName>
</protein>
<name>A0A1G8FZQ1_9VIBR</name>
<dbReference type="SUPFAM" id="SSF50331">
    <property type="entry name" value="MOP-like"/>
    <property type="match status" value="1"/>
</dbReference>
<organism evidence="4 5">
    <name type="scientific">Vibrio xiamenensis</name>
    <dbReference type="NCBI Taxonomy" id="861298"/>
    <lineage>
        <taxon>Bacteria</taxon>
        <taxon>Pseudomonadati</taxon>
        <taxon>Pseudomonadota</taxon>
        <taxon>Gammaproteobacteria</taxon>
        <taxon>Vibrionales</taxon>
        <taxon>Vibrionaceae</taxon>
        <taxon>Vibrio</taxon>
    </lineage>
</organism>
<dbReference type="NCBIfam" id="TIGR00638">
    <property type="entry name" value="Mop"/>
    <property type="match status" value="1"/>
</dbReference>
<accession>A0A1G8FZQ1</accession>
<dbReference type="RefSeq" id="WP_093278578.1">
    <property type="nucleotide sequence ID" value="NZ_FNDD01000033.1"/>
</dbReference>
<dbReference type="Proteomes" id="UP000198854">
    <property type="component" value="Unassembled WGS sequence"/>
</dbReference>